<feature type="transmembrane region" description="Helical" evidence="8">
    <location>
        <begin position="174"/>
        <end position="192"/>
    </location>
</feature>
<dbReference type="Proteomes" id="UP000693672">
    <property type="component" value="Unassembled WGS sequence"/>
</dbReference>
<evidence type="ECO:0000256" key="4">
    <source>
        <dbReference type="ARBA" id="ARBA00022475"/>
    </source>
</evidence>
<evidence type="ECO:0000256" key="2">
    <source>
        <dbReference type="ARBA" id="ARBA00008537"/>
    </source>
</evidence>
<feature type="domain" description="Major facilitator superfamily (MFS) profile" evidence="9">
    <location>
        <begin position="18"/>
        <end position="473"/>
    </location>
</feature>
<evidence type="ECO:0000313" key="10">
    <source>
        <dbReference type="EMBL" id="CAG7594965.1"/>
    </source>
</evidence>
<dbReference type="AlphaFoldDB" id="A0A916NKN2"/>
<dbReference type="InterPro" id="IPR020846">
    <property type="entry name" value="MFS_dom"/>
</dbReference>
<evidence type="ECO:0000256" key="5">
    <source>
        <dbReference type="ARBA" id="ARBA00022692"/>
    </source>
</evidence>
<feature type="transmembrane region" description="Helical" evidence="8">
    <location>
        <begin position="408"/>
        <end position="425"/>
    </location>
</feature>
<feature type="transmembrane region" description="Helical" evidence="8">
    <location>
        <begin position="20"/>
        <end position="43"/>
    </location>
</feature>
<evidence type="ECO:0000256" key="8">
    <source>
        <dbReference type="SAM" id="Phobius"/>
    </source>
</evidence>
<feature type="transmembrane region" description="Helical" evidence="8">
    <location>
        <begin position="363"/>
        <end position="387"/>
    </location>
</feature>
<dbReference type="InterPro" id="IPR011701">
    <property type="entry name" value="MFS"/>
</dbReference>
<keyword evidence="6 8" id="KW-1133">Transmembrane helix</keyword>
<dbReference type="EMBL" id="CAJVAS010000001">
    <property type="protein sequence ID" value="CAG7594965.1"/>
    <property type="molecule type" value="Genomic_DNA"/>
</dbReference>
<dbReference type="PANTHER" id="PTHR42718:SF9">
    <property type="entry name" value="MAJOR FACILITATOR SUPERFAMILY MULTIDRUG TRANSPORTER MFSC"/>
    <property type="match status" value="1"/>
</dbReference>
<keyword evidence="5 8" id="KW-0812">Transmembrane</keyword>
<accession>A0A916NKN2</accession>
<evidence type="ECO:0000313" key="11">
    <source>
        <dbReference type="Proteomes" id="UP000693672"/>
    </source>
</evidence>
<dbReference type="RefSeq" id="WP_425517314.1">
    <property type="nucleotide sequence ID" value="NZ_CAJVAS010000001.1"/>
</dbReference>
<keyword evidence="7 8" id="KW-0472">Membrane</keyword>
<dbReference type="PANTHER" id="PTHR42718">
    <property type="entry name" value="MAJOR FACILITATOR SUPERFAMILY MULTIDRUG TRANSPORTER MFSC"/>
    <property type="match status" value="1"/>
</dbReference>
<name>A0A916NKN2_9BACL</name>
<feature type="transmembrane region" description="Helical" evidence="8">
    <location>
        <begin position="204"/>
        <end position="223"/>
    </location>
</feature>
<feature type="transmembrane region" description="Helical" evidence="8">
    <location>
        <begin position="274"/>
        <end position="292"/>
    </location>
</feature>
<keyword evidence="4" id="KW-1003">Cell membrane</keyword>
<evidence type="ECO:0000256" key="1">
    <source>
        <dbReference type="ARBA" id="ARBA00004651"/>
    </source>
</evidence>
<evidence type="ECO:0000256" key="6">
    <source>
        <dbReference type="ARBA" id="ARBA00022989"/>
    </source>
</evidence>
<dbReference type="GO" id="GO:0005886">
    <property type="term" value="C:plasma membrane"/>
    <property type="evidence" value="ECO:0007669"/>
    <property type="project" value="UniProtKB-SubCell"/>
</dbReference>
<feature type="transmembrane region" description="Helical" evidence="8">
    <location>
        <begin position="84"/>
        <end position="103"/>
    </location>
</feature>
<organism evidence="10 11">
    <name type="scientific">Paenibacillus solanacearum</name>
    <dbReference type="NCBI Taxonomy" id="2048548"/>
    <lineage>
        <taxon>Bacteria</taxon>
        <taxon>Bacillati</taxon>
        <taxon>Bacillota</taxon>
        <taxon>Bacilli</taxon>
        <taxon>Bacillales</taxon>
        <taxon>Paenibacillaceae</taxon>
        <taxon>Paenibacillus</taxon>
    </lineage>
</organism>
<feature type="transmembrane region" description="Helical" evidence="8">
    <location>
        <begin position="109"/>
        <end position="134"/>
    </location>
</feature>
<dbReference type="GO" id="GO:0022857">
    <property type="term" value="F:transmembrane transporter activity"/>
    <property type="evidence" value="ECO:0007669"/>
    <property type="project" value="InterPro"/>
</dbReference>
<keyword evidence="3" id="KW-0813">Transport</keyword>
<proteinExistence type="inferred from homology"/>
<feature type="transmembrane region" description="Helical" evidence="8">
    <location>
        <begin position="445"/>
        <end position="468"/>
    </location>
</feature>
<dbReference type="PROSITE" id="PS50850">
    <property type="entry name" value="MFS"/>
    <property type="match status" value="1"/>
</dbReference>
<evidence type="ECO:0000259" key="9">
    <source>
        <dbReference type="PROSITE" id="PS50850"/>
    </source>
</evidence>
<dbReference type="NCBIfam" id="TIGR00711">
    <property type="entry name" value="efflux_EmrB"/>
    <property type="match status" value="1"/>
</dbReference>
<comment type="similarity">
    <text evidence="2">Belongs to the major facilitator superfamily. EmrB family.</text>
</comment>
<keyword evidence="11" id="KW-1185">Reference proteome</keyword>
<sequence>MTDTGTAGIRAVNPKVAIRLIYVAAMFLVAMDATIVNVALLAICKELAVSPAEAGTVNIGYLVAVALTLPLAGWLGDRFGGKRVLLSAIIVFTAASVCCGLAWSLDGLILFRVIQGAAGGLIAPVGMALLFRAFPPEERARLSRSLVLPIAVAPAVGPIIGGFFVDTLSWRWCFYINVPICALAIALGLLALKGNERQPASQLDFVGLLLSAPGFAMLIYALSQGSIRGWGSPEIVVTGLLGVMFMIAMIVISLRTPAPLLQLRLMSERLYRTAGLIALCTSAGLLGMLYVFPLMYQDLFGASAFHTGLTTFPEALGLMAASQCMPWSVQKLGVRRVITIALLCAMAVFGALCLVQADTNPWLVRALLLIGGFTLGHSVGAVQLLAFAQVEPPRMGQATMLFQVQNRLGSALGVAVIGSVLAAGMTGSPAGAAAGVGLSAGPAALGYQAALLAAAAFLALAWGLALTLREADTAGVLARRSQGPAAAAEAAKRAKAPPVSS</sequence>
<dbReference type="Pfam" id="PF07690">
    <property type="entry name" value="MFS_1"/>
    <property type="match status" value="1"/>
</dbReference>
<protein>
    <submittedName>
        <fullName evidence="10">Transport protein HsrA</fullName>
    </submittedName>
</protein>
<comment type="caution">
    <text evidence="10">The sequence shown here is derived from an EMBL/GenBank/DDBJ whole genome shotgun (WGS) entry which is preliminary data.</text>
</comment>
<evidence type="ECO:0000256" key="3">
    <source>
        <dbReference type="ARBA" id="ARBA00022448"/>
    </source>
</evidence>
<feature type="transmembrane region" description="Helical" evidence="8">
    <location>
        <begin position="235"/>
        <end position="254"/>
    </location>
</feature>
<feature type="transmembrane region" description="Helical" evidence="8">
    <location>
        <begin position="304"/>
        <end position="325"/>
    </location>
</feature>
<comment type="subcellular location">
    <subcellularLocation>
        <location evidence="1">Cell membrane</location>
        <topology evidence="1">Multi-pass membrane protein</topology>
    </subcellularLocation>
</comment>
<feature type="transmembrane region" description="Helical" evidence="8">
    <location>
        <begin position="146"/>
        <end position="168"/>
    </location>
</feature>
<feature type="transmembrane region" description="Helical" evidence="8">
    <location>
        <begin position="337"/>
        <end position="357"/>
    </location>
</feature>
<evidence type="ECO:0000256" key="7">
    <source>
        <dbReference type="ARBA" id="ARBA00023136"/>
    </source>
</evidence>
<feature type="transmembrane region" description="Helical" evidence="8">
    <location>
        <begin position="55"/>
        <end position="75"/>
    </location>
</feature>
<gene>
    <name evidence="10" type="primary">hsrA</name>
    <name evidence="10" type="ORF">PAESOLCIP111_00018</name>
</gene>
<reference evidence="10" key="1">
    <citation type="submission" date="2021-06" db="EMBL/GenBank/DDBJ databases">
        <authorList>
            <person name="Criscuolo A."/>
        </authorList>
    </citation>
    <scope>NUCLEOTIDE SEQUENCE</scope>
    <source>
        <strain evidence="10">CIP111600</strain>
    </source>
</reference>
<dbReference type="InterPro" id="IPR004638">
    <property type="entry name" value="EmrB-like"/>
</dbReference>